<feature type="domain" description="SusD-like N-terminal" evidence="8">
    <location>
        <begin position="106"/>
        <end position="233"/>
    </location>
</feature>
<dbReference type="InterPro" id="IPR012944">
    <property type="entry name" value="SusD_RagB_dom"/>
</dbReference>
<proteinExistence type="inferred from homology"/>
<keyword evidence="10" id="KW-1185">Reference proteome</keyword>
<evidence type="ECO:0000256" key="6">
    <source>
        <dbReference type="SAM" id="SignalP"/>
    </source>
</evidence>
<evidence type="ECO:0000256" key="2">
    <source>
        <dbReference type="ARBA" id="ARBA00006275"/>
    </source>
</evidence>
<feature type="domain" description="RagB/SusD" evidence="7">
    <location>
        <begin position="382"/>
        <end position="607"/>
    </location>
</feature>
<dbReference type="Pfam" id="PF07980">
    <property type="entry name" value="SusD_RagB"/>
    <property type="match status" value="1"/>
</dbReference>
<protein>
    <submittedName>
        <fullName evidence="9">RagB/SusD family nutrient uptake outer membrane protein</fullName>
    </submittedName>
</protein>
<dbReference type="SUPFAM" id="SSF48452">
    <property type="entry name" value="TPR-like"/>
    <property type="match status" value="1"/>
</dbReference>
<dbReference type="Proteomes" id="UP001597197">
    <property type="component" value="Unassembled WGS sequence"/>
</dbReference>
<keyword evidence="3 6" id="KW-0732">Signal</keyword>
<gene>
    <name evidence="9" type="ORF">ACFSDX_18670</name>
</gene>
<evidence type="ECO:0000259" key="7">
    <source>
        <dbReference type="Pfam" id="PF07980"/>
    </source>
</evidence>
<evidence type="ECO:0000256" key="5">
    <source>
        <dbReference type="ARBA" id="ARBA00023237"/>
    </source>
</evidence>
<keyword evidence="5" id="KW-0998">Cell outer membrane</keyword>
<evidence type="ECO:0000256" key="4">
    <source>
        <dbReference type="ARBA" id="ARBA00023136"/>
    </source>
</evidence>
<feature type="signal peptide" evidence="6">
    <location>
        <begin position="1"/>
        <end position="21"/>
    </location>
</feature>
<evidence type="ECO:0000259" key="8">
    <source>
        <dbReference type="Pfam" id="PF14322"/>
    </source>
</evidence>
<comment type="similarity">
    <text evidence="2">Belongs to the SusD family.</text>
</comment>
<evidence type="ECO:0000256" key="3">
    <source>
        <dbReference type="ARBA" id="ARBA00022729"/>
    </source>
</evidence>
<evidence type="ECO:0000313" key="9">
    <source>
        <dbReference type="EMBL" id="MFD1874473.1"/>
    </source>
</evidence>
<keyword evidence="4" id="KW-0472">Membrane</keyword>
<dbReference type="RefSeq" id="WP_382316308.1">
    <property type="nucleotide sequence ID" value="NZ_JBHUFD010000012.1"/>
</dbReference>
<accession>A0ABW4QXX6</accession>
<name>A0ABW4QXX6_9BACT</name>
<reference evidence="10" key="1">
    <citation type="journal article" date="2019" name="Int. J. Syst. Evol. Microbiol.">
        <title>The Global Catalogue of Microorganisms (GCM) 10K type strain sequencing project: providing services to taxonomists for standard genome sequencing and annotation.</title>
        <authorList>
            <consortium name="The Broad Institute Genomics Platform"/>
            <consortium name="The Broad Institute Genome Sequencing Center for Infectious Disease"/>
            <person name="Wu L."/>
            <person name="Ma J."/>
        </authorList>
    </citation>
    <scope>NUCLEOTIDE SEQUENCE [LARGE SCALE GENOMIC DNA]</scope>
    <source>
        <strain evidence="10">CGMCC 1.15795</strain>
    </source>
</reference>
<dbReference type="InterPro" id="IPR011990">
    <property type="entry name" value="TPR-like_helical_dom_sf"/>
</dbReference>
<feature type="chain" id="PRO_5046008285" evidence="6">
    <location>
        <begin position="22"/>
        <end position="607"/>
    </location>
</feature>
<organism evidence="9 10">
    <name type="scientific">Hymenobacter bucti</name>
    <dbReference type="NCBI Taxonomy" id="1844114"/>
    <lineage>
        <taxon>Bacteria</taxon>
        <taxon>Pseudomonadati</taxon>
        <taxon>Bacteroidota</taxon>
        <taxon>Cytophagia</taxon>
        <taxon>Cytophagales</taxon>
        <taxon>Hymenobacteraceae</taxon>
        <taxon>Hymenobacter</taxon>
    </lineage>
</organism>
<comment type="caution">
    <text evidence="9">The sequence shown here is derived from an EMBL/GenBank/DDBJ whole genome shotgun (WGS) entry which is preliminary data.</text>
</comment>
<comment type="subcellular location">
    <subcellularLocation>
        <location evidence="1">Cell outer membrane</location>
    </subcellularLocation>
</comment>
<dbReference type="Pfam" id="PF14322">
    <property type="entry name" value="SusD-like_3"/>
    <property type="match status" value="1"/>
</dbReference>
<dbReference type="EMBL" id="JBHUFD010000012">
    <property type="protein sequence ID" value="MFD1874473.1"/>
    <property type="molecule type" value="Genomic_DNA"/>
</dbReference>
<dbReference type="InterPro" id="IPR033985">
    <property type="entry name" value="SusD-like_N"/>
</dbReference>
<dbReference type="Gene3D" id="1.25.40.390">
    <property type="match status" value="1"/>
</dbReference>
<evidence type="ECO:0000256" key="1">
    <source>
        <dbReference type="ARBA" id="ARBA00004442"/>
    </source>
</evidence>
<sequence length="607" mass="66337">MKRSFLRPALAAVLLSTAAAAVSCKGYLDALSPSVYTNAVTFSSVSGANSAVIGTYDPLSGDNGYGVRLSTGYAYDTDEGQNRAGAPDGGSRDVNRYRVTAGTSELIAPFTTLYQGVERANICIEQIPLMALYTSGTVTEKQQLRRLYAEALALRALYYLEITRNWGDVPAPFAPAGDDVNLPTTDRNAIYDRLLTDLAMASRLLPWRTQADYGPYERFTKGAAKALRARIALYRGGYQSRQGQMVRAADYQAAYQVARAECDTLLRNRAQHTLNPSFEAVWRNVSGLAFDTQYGEVMFEVAMGSGSAASDSKLGYNNGPRLSQLSRWGQTGGGISILATYFYAFDSTDTRRDVTVTLYRSVDATPNVLNSVNGNSLTDGKFRRDWRQPLLPGTSQNLGMNWPVVRFSDVLLMFAEAQNELAGPGAAYNGTTPVQALEEVRRRAFSAANYRALPATQTSSATAFFTTLTNERLLEFGGEAIRKYDLIRWNLLASKIAETKTNLTAFMAGTGAYARCPQYLYEYNPVPEQLRYARSLYRPSPSTATTFPVTTGGVTYAARRVSWRAGLSAANVADVASAYVPNTGDELLAFPQTVLDTNPNLKQNFGY</sequence>
<dbReference type="PROSITE" id="PS51257">
    <property type="entry name" value="PROKAR_LIPOPROTEIN"/>
    <property type="match status" value="1"/>
</dbReference>
<evidence type="ECO:0000313" key="10">
    <source>
        <dbReference type="Proteomes" id="UP001597197"/>
    </source>
</evidence>